<dbReference type="SMART" id="SM01321">
    <property type="entry name" value="Y1_Tnp"/>
    <property type="match status" value="1"/>
</dbReference>
<dbReference type="SUPFAM" id="SSF143422">
    <property type="entry name" value="Transposase IS200-like"/>
    <property type="match status" value="1"/>
</dbReference>
<accession>A0A7X5RJX2</accession>
<dbReference type="RefSeq" id="WP_163083976.1">
    <property type="nucleotide sequence ID" value="NZ_JAAAWN010000004.1"/>
</dbReference>
<organism evidence="2 3">
    <name type="scientific">Alteromonas profundi</name>
    <dbReference type="NCBI Taxonomy" id="2696062"/>
    <lineage>
        <taxon>Bacteria</taxon>
        <taxon>Pseudomonadati</taxon>
        <taxon>Pseudomonadota</taxon>
        <taxon>Gammaproteobacteria</taxon>
        <taxon>Alteromonadales</taxon>
        <taxon>Alteromonadaceae</taxon>
        <taxon>Alteromonas/Salinimonas group</taxon>
        <taxon>Alteromonas</taxon>
    </lineage>
</organism>
<dbReference type="EMBL" id="JAAAWN010000004">
    <property type="protein sequence ID" value="NDV90378.1"/>
    <property type="molecule type" value="Genomic_DNA"/>
</dbReference>
<dbReference type="PANTHER" id="PTHR34322">
    <property type="entry name" value="TRANSPOSASE, Y1_TNP DOMAIN-CONTAINING"/>
    <property type="match status" value="1"/>
</dbReference>
<dbReference type="InterPro" id="IPR036515">
    <property type="entry name" value="Transposase_17_sf"/>
</dbReference>
<gene>
    <name evidence="2" type="ORF">GTH32_04105</name>
</gene>
<proteinExistence type="predicted"/>
<evidence type="ECO:0000313" key="2">
    <source>
        <dbReference type="EMBL" id="NDV90378.1"/>
    </source>
</evidence>
<dbReference type="GO" id="GO:0006313">
    <property type="term" value="P:DNA transposition"/>
    <property type="evidence" value="ECO:0007669"/>
    <property type="project" value="InterPro"/>
</dbReference>
<comment type="caution">
    <text evidence="2">The sequence shown here is derived from an EMBL/GenBank/DDBJ whole genome shotgun (WGS) entry which is preliminary data.</text>
</comment>
<sequence length="309" mass="35530">MPQPRKTLICLDATSYYHCVSRCVRRAFLCGRDHYSGKSYEHRRHWVENRLLKLASVFAIDVCAYAVMSNHTHLVLYVDKRKALSLSTDDVLRRWHMLHKGTELTRQYMNSKSRSKLSQIQLQSVLSSVSVYRKRLYDISWFMRLLNEYIARLANKEDECTGRFWEGRFKSQALLDEASLLACMAYVDLNPIRAGKAKTPEKSAYTSIKRRVKAAKANAQPRSLLPFIGSTNSKAEKGLPFALEHYMQLVDYTGRRLTQKAEGVIPANCEPILSRVGINEGYWFKMTSGIETQFRSKISITIALRKAAF</sequence>
<reference evidence="2 3" key="1">
    <citation type="submission" date="2020-01" db="EMBL/GenBank/DDBJ databases">
        <authorList>
            <person name="Chen J."/>
            <person name="Zhu S."/>
            <person name="Yang J."/>
        </authorList>
    </citation>
    <scope>NUCLEOTIDE SEQUENCE [LARGE SCALE GENOMIC DNA]</scope>
    <source>
        <strain evidence="2 3">345S023</strain>
    </source>
</reference>
<dbReference type="AlphaFoldDB" id="A0A7X5RJX2"/>
<dbReference type="Proteomes" id="UP000470213">
    <property type="component" value="Unassembled WGS sequence"/>
</dbReference>
<dbReference type="InterPro" id="IPR002686">
    <property type="entry name" value="Transposase_17"/>
</dbReference>
<feature type="domain" description="Transposase IS200-like" evidence="1">
    <location>
        <begin position="13"/>
        <end position="190"/>
    </location>
</feature>
<protein>
    <submittedName>
        <fullName evidence="2">Transposase</fullName>
    </submittedName>
</protein>
<dbReference type="Gene3D" id="3.30.70.1290">
    <property type="entry name" value="Transposase IS200-like"/>
    <property type="match status" value="1"/>
</dbReference>
<evidence type="ECO:0000259" key="1">
    <source>
        <dbReference type="SMART" id="SM01321"/>
    </source>
</evidence>
<dbReference type="GO" id="GO:0003677">
    <property type="term" value="F:DNA binding"/>
    <property type="evidence" value="ECO:0007669"/>
    <property type="project" value="InterPro"/>
</dbReference>
<evidence type="ECO:0000313" key="3">
    <source>
        <dbReference type="Proteomes" id="UP000470213"/>
    </source>
</evidence>
<dbReference type="GO" id="GO:0004803">
    <property type="term" value="F:transposase activity"/>
    <property type="evidence" value="ECO:0007669"/>
    <property type="project" value="InterPro"/>
</dbReference>
<dbReference type="PANTHER" id="PTHR34322:SF2">
    <property type="entry name" value="TRANSPOSASE IS200-LIKE DOMAIN-CONTAINING PROTEIN"/>
    <property type="match status" value="1"/>
</dbReference>
<keyword evidence="3" id="KW-1185">Reference proteome</keyword>
<name>A0A7X5RJX2_9ALTE</name>